<protein>
    <submittedName>
        <fullName evidence="2">Uncharacterized protein</fullName>
    </submittedName>
</protein>
<feature type="compositionally biased region" description="Gly residues" evidence="1">
    <location>
        <begin position="1"/>
        <end position="18"/>
    </location>
</feature>
<name>A0A2H0TH43_9BACT</name>
<comment type="caution">
    <text evidence="2">The sequence shown here is derived from an EMBL/GenBank/DDBJ whole genome shotgun (WGS) entry which is preliminary data.</text>
</comment>
<dbReference type="AlphaFoldDB" id="A0A2H0TH43"/>
<evidence type="ECO:0000313" key="3">
    <source>
        <dbReference type="Proteomes" id="UP000229383"/>
    </source>
</evidence>
<evidence type="ECO:0000256" key="1">
    <source>
        <dbReference type="SAM" id="MobiDB-lite"/>
    </source>
</evidence>
<gene>
    <name evidence="2" type="ORF">COU46_02280</name>
</gene>
<feature type="compositionally biased region" description="Basic and acidic residues" evidence="1">
    <location>
        <begin position="48"/>
        <end position="59"/>
    </location>
</feature>
<accession>A0A2H0TH43</accession>
<dbReference type="Proteomes" id="UP000229383">
    <property type="component" value="Unassembled WGS sequence"/>
</dbReference>
<feature type="region of interest" description="Disordered" evidence="1">
    <location>
        <begin position="1"/>
        <end position="92"/>
    </location>
</feature>
<dbReference type="EMBL" id="PFCN01000028">
    <property type="protein sequence ID" value="PIR70294.1"/>
    <property type="molecule type" value="Genomic_DNA"/>
</dbReference>
<sequence>MARQGGGGQQKKNIGGGHKTNKAAQKKRATYVSRGGSVRNRMRRIKRDARNKLPEVVERRRAKKAAAAAKPENREHRRMAKELRKKRQAARRGNLEVLRDLERNDVPVRDIKSEAHFAARALKGDRKAFGVLEECYPETAKAIKKKISDEQKEVEAKVKKSLSEADDVIKDVNAEAEAQKELSEE</sequence>
<feature type="compositionally biased region" description="Basic residues" evidence="1">
    <location>
        <begin position="19"/>
        <end position="29"/>
    </location>
</feature>
<reference evidence="3" key="1">
    <citation type="submission" date="2017-09" db="EMBL/GenBank/DDBJ databases">
        <title>Depth-based differentiation of microbial function through sediment-hosted aquifers and enrichment of novel symbionts in the deep terrestrial subsurface.</title>
        <authorList>
            <person name="Probst A.J."/>
            <person name="Ladd B."/>
            <person name="Jarett J.K."/>
            <person name="Geller-Mcgrath D.E."/>
            <person name="Sieber C.M.K."/>
            <person name="Emerson J.B."/>
            <person name="Anantharaman K."/>
            <person name="Thomas B.C."/>
            <person name="Malmstrom R."/>
            <person name="Stieglmeier M."/>
            <person name="Klingl A."/>
            <person name="Woyke T."/>
            <person name="Ryan C.M."/>
            <person name="Banfield J.F."/>
        </authorList>
    </citation>
    <scope>NUCLEOTIDE SEQUENCE [LARGE SCALE GENOMIC DNA]</scope>
</reference>
<organism evidence="2 3">
    <name type="scientific">Candidatus Niyogibacteria bacterium CG10_big_fil_rev_8_21_14_0_10_42_19</name>
    <dbReference type="NCBI Taxonomy" id="1974725"/>
    <lineage>
        <taxon>Bacteria</taxon>
        <taxon>Candidatus Niyogiibacteriota</taxon>
    </lineage>
</organism>
<feature type="compositionally biased region" description="Basic residues" evidence="1">
    <location>
        <begin position="76"/>
        <end position="90"/>
    </location>
</feature>
<proteinExistence type="predicted"/>
<evidence type="ECO:0000313" key="2">
    <source>
        <dbReference type="EMBL" id="PIR70294.1"/>
    </source>
</evidence>